<feature type="domain" description="C2H2-type" evidence="6">
    <location>
        <begin position="200"/>
        <end position="228"/>
    </location>
</feature>
<dbReference type="GO" id="GO:0004364">
    <property type="term" value="F:glutathione transferase activity"/>
    <property type="evidence" value="ECO:0000318"/>
    <property type="project" value="GO_Central"/>
</dbReference>
<evidence type="ECO:0000313" key="8">
    <source>
        <dbReference type="Proteomes" id="UP000001593"/>
    </source>
</evidence>
<evidence type="ECO:0000259" key="6">
    <source>
        <dbReference type="PROSITE" id="PS50157"/>
    </source>
</evidence>
<dbReference type="EMBL" id="DS469598">
    <property type="protein sequence ID" value="EDO39954.1"/>
    <property type="molecule type" value="Genomic_DNA"/>
</dbReference>
<dbReference type="GO" id="GO:0005777">
    <property type="term" value="C:peroxisome"/>
    <property type="evidence" value="ECO:0000318"/>
    <property type="project" value="GO_Central"/>
</dbReference>
<name>A7S8K4_NEMVE</name>
<accession>A7S8K4</accession>
<evidence type="ECO:0000256" key="2">
    <source>
        <dbReference type="ARBA" id="ARBA00022737"/>
    </source>
</evidence>
<keyword evidence="3 5" id="KW-0863">Zinc-finger</keyword>
<dbReference type="InterPro" id="IPR036249">
    <property type="entry name" value="Thioredoxin-like_sf"/>
</dbReference>
<keyword evidence="2" id="KW-0677">Repeat</keyword>
<dbReference type="PROSITE" id="PS50157">
    <property type="entry name" value="ZINC_FINGER_C2H2_2"/>
    <property type="match status" value="1"/>
</dbReference>
<dbReference type="HOGENOM" id="CLU_477613_0_0_1"/>
<dbReference type="GO" id="GO:0006749">
    <property type="term" value="P:glutathione metabolic process"/>
    <property type="evidence" value="ECO:0000318"/>
    <property type="project" value="GO_Central"/>
</dbReference>
<evidence type="ECO:0000313" key="7">
    <source>
        <dbReference type="EMBL" id="EDO39954.1"/>
    </source>
</evidence>
<dbReference type="eggNOG" id="ENOG502RG41">
    <property type="taxonomic scope" value="Eukaryota"/>
</dbReference>
<dbReference type="Gene3D" id="3.40.30.10">
    <property type="entry name" value="Glutaredoxin"/>
    <property type="match status" value="3"/>
</dbReference>
<sequence>MKQVVFYYDVVCPFAFMASKFIEGLAKRTQAEIVWKPVLLGGLYKAISGEGDYSAADKMCDARKLIVGQVYYFCLLWHGFQVAKDILSHVMWIDADKYLPTNKVQIPTGELASDSHYFLTIPSGEFRPVTGEPEEKSFKPFHRYSRGYGEVHREDVIKTESETAAGNPFKSFHGYTQGCREMRREDDIETEGETVTEILFKCTQCFLKFTRHSDLQKHLTHDHVNPFKCHNFDVEMSEEDSTDGEHGEKPFRCTQCVMSFTRPSDLLVSDVTSLDVLQEGASHVGWSVDVESTINGVGKQVLLDNTQEALDRGAFGVPSFWVNNELFYGTDRMHFVESALGPDKHVTMPRLYHPPSHPTRAKLIIYHDFASPWSYLGSTQIADLVSSLHPVSVEVEWVPILVGALFKAIGTPVVPMQSVGDSKRQYFMKDLSRYSDYLSVPLKWTSHFPLRTILPARLTIANNDDRLRHALYEAAWRYDKNIGDEQVVREILTNAGYDAHALIAATKSPRVKDQLKANTERAIAAGACGVPSYQVNDGPVLWGQDRLNIVADMLCGWQDQPQQDNGPSSKL</sequence>
<dbReference type="FunFam" id="3.30.160.60:FF:000100">
    <property type="entry name" value="Zinc finger 45-like"/>
    <property type="match status" value="1"/>
</dbReference>
<dbReference type="PROSITE" id="PS00028">
    <property type="entry name" value="ZINC_FINGER_C2H2_1"/>
    <property type="match status" value="1"/>
</dbReference>
<dbReference type="InParanoid" id="A7S8K4"/>
<dbReference type="GO" id="GO:0008270">
    <property type="term" value="F:zinc ion binding"/>
    <property type="evidence" value="ECO:0007669"/>
    <property type="project" value="UniProtKB-KW"/>
</dbReference>
<keyword evidence="8" id="KW-1185">Reference proteome</keyword>
<dbReference type="PhylomeDB" id="A7S8K4"/>
<dbReference type="PANTHER" id="PTHR42943:SF4">
    <property type="entry name" value="C2H2-TYPE DOMAIN-CONTAINING PROTEIN"/>
    <property type="match status" value="1"/>
</dbReference>
<dbReference type="InterPro" id="IPR044087">
    <property type="entry name" value="NahD-like"/>
</dbReference>
<dbReference type="CDD" id="cd03022">
    <property type="entry name" value="DsbA_HCCA_Iso"/>
    <property type="match status" value="1"/>
</dbReference>
<dbReference type="SUPFAM" id="SSF52833">
    <property type="entry name" value="Thioredoxin-like"/>
    <property type="match status" value="3"/>
</dbReference>
<evidence type="ECO:0000256" key="1">
    <source>
        <dbReference type="ARBA" id="ARBA00022723"/>
    </source>
</evidence>
<dbReference type="GO" id="GO:0005739">
    <property type="term" value="C:mitochondrion"/>
    <property type="evidence" value="ECO:0000318"/>
    <property type="project" value="GO_Central"/>
</dbReference>
<dbReference type="Gene3D" id="3.30.160.60">
    <property type="entry name" value="Classic Zinc Finger"/>
    <property type="match status" value="1"/>
</dbReference>
<protein>
    <recommendedName>
        <fullName evidence="6">C2H2-type domain-containing protein</fullName>
    </recommendedName>
</protein>
<dbReference type="InterPro" id="IPR001853">
    <property type="entry name" value="DSBA-like_thioredoxin_dom"/>
</dbReference>
<organism evidence="7 8">
    <name type="scientific">Nematostella vectensis</name>
    <name type="common">Starlet sea anemone</name>
    <dbReference type="NCBI Taxonomy" id="45351"/>
    <lineage>
        <taxon>Eukaryota</taxon>
        <taxon>Metazoa</taxon>
        <taxon>Cnidaria</taxon>
        <taxon>Anthozoa</taxon>
        <taxon>Hexacorallia</taxon>
        <taxon>Actiniaria</taxon>
        <taxon>Edwardsiidae</taxon>
        <taxon>Nematostella</taxon>
    </lineage>
</organism>
<dbReference type="STRING" id="45351.A7S8K4"/>
<dbReference type="InterPro" id="IPR013087">
    <property type="entry name" value="Znf_C2H2_type"/>
</dbReference>
<dbReference type="Proteomes" id="UP000001593">
    <property type="component" value="Unassembled WGS sequence"/>
</dbReference>
<evidence type="ECO:0000256" key="3">
    <source>
        <dbReference type="ARBA" id="ARBA00022771"/>
    </source>
</evidence>
<keyword evidence="4" id="KW-0862">Zinc</keyword>
<evidence type="ECO:0000256" key="4">
    <source>
        <dbReference type="ARBA" id="ARBA00022833"/>
    </source>
</evidence>
<dbReference type="InterPro" id="IPR051924">
    <property type="entry name" value="GST_Kappa/NadH"/>
</dbReference>
<evidence type="ECO:0000256" key="5">
    <source>
        <dbReference type="PROSITE-ProRule" id="PRU00042"/>
    </source>
</evidence>
<dbReference type="GO" id="GO:0004602">
    <property type="term" value="F:glutathione peroxidase activity"/>
    <property type="evidence" value="ECO:0000318"/>
    <property type="project" value="GO_Central"/>
</dbReference>
<proteinExistence type="predicted"/>
<keyword evidence="1" id="KW-0479">Metal-binding</keyword>
<gene>
    <name evidence="7" type="ORF">NEMVEDRAFT_v1g243590</name>
</gene>
<dbReference type="GO" id="GO:1901170">
    <property type="term" value="P:naphthalene catabolic process"/>
    <property type="evidence" value="ECO:0007669"/>
    <property type="project" value="InterPro"/>
</dbReference>
<dbReference type="GO" id="GO:0018845">
    <property type="term" value="F:2-hydroxychromene-2-carboxylate isomerase activity"/>
    <property type="evidence" value="ECO:0007669"/>
    <property type="project" value="InterPro"/>
</dbReference>
<dbReference type="Pfam" id="PF01323">
    <property type="entry name" value="DSBA"/>
    <property type="match status" value="3"/>
</dbReference>
<dbReference type="AlphaFoldDB" id="A7S8K4"/>
<dbReference type="PANTHER" id="PTHR42943">
    <property type="entry name" value="GLUTATHIONE S-TRANSFERASE KAPPA"/>
    <property type="match status" value="1"/>
</dbReference>
<reference evidence="7 8" key="1">
    <citation type="journal article" date="2007" name="Science">
        <title>Sea anemone genome reveals ancestral eumetazoan gene repertoire and genomic organization.</title>
        <authorList>
            <person name="Putnam N.H."/>
            <person name="Srivastava M."/>
            <person name="Hellsten U."/>
            <person name="Dirks B."/>
            <person name="Chapman J."/>
            <person name="Salamov A."/>
            <person name="Terry A."/>
            <person name="Shapiro H."/>
            <person name="Lindquist E."/>
            <person name="Kapitonov V.V."/>
            <person name="Jurka J."/>
            <person name="Genikhovich G."/>
            <person name="Grigoriev I.V."/>
            <person name="Lucas S.M."/>
            <person name="Steele R.E."/>
            <person name="Finnerty J.R."/>
            <person name="Technau U."/>
            <person name="Martindale M.Q."/>
            <person name="Rokhsar D.S."/>
        </authorList>
    </citation>
    <scope>NUCLEOTIDE SEQUENCE [LARGE SCALE GENOMIC DNA]</scope>
    <source>
        <strain evidence="8">CH2 X CH6</strain>
    </source>
</reference>